<dbReference type="Gene3D" id="1.20.1050.10">
    <property type="match status" value="1"/>
</dbReference>
<dbReference type="SFLD" id="SFLDS00019">
    <property type="entry name" value="Glutathione_Transferase_(cytos"/>
    <property type="match status" value="1"/>
</dbReference>
<keyword evidence="4" id="KW-1185">Reference proteome</keyword>
<name>A0A8J7QI86_9BACT</name>
<dbReference type="CDD" id="cd03193">
    <property type="entry name" value="GST_C_Metaxin"/>
    <property type="match status" value="1"/>
</dbReference>
<dbReference type="InterPro" id="IPR012336">
    <property type="entry name" value="Thioredoxin-like_fold"/>
</dbReference>
<evidence type="ECO:0000313" key="4">
    <source>
        <dbReference type="Proteomes" id="UP000664417"/>
    </source>
</evidence>
<dbReference type="SUPFAM" id="SSF52833">
    <property type="entry name" value="Thioredoxin-like"/>
    <property type="match status" value="1"/>
</dbReference>
<dbReference type="SFLD" id="SFLDG01200">
    <property type="entry name" value="SUF1.1"/>
    <property type="match status" value="1"/>
</dbReference>
<reference evidence="3" key="1">
    <citation type="submission" date="2021-03" db="EMBL/GenBank/DDBJ databases">
        <authorList>
            <person name="Wang G."/>
        </authorList>
    </citation>
    <scope>NUCLEOTIDE SEQUENCE</scope>
    <source>
        <strain evidence="3">KCTC 12899</strain>
    </source>
</reference>
<dbReference type="InterPro" id="IPR026928">
    <property type="entry name" value="FAX/IsoI-like"/>
</dbReference>
<evidence type="ECO:0000259" key="2">
    <source>
        <dbReference type="Pfam" id="PF17172"/>
    </source>
</evidence>
<dbReference type="InterPro" id="IPR036249">
    <property type="entry name" value="Thioredoxin-like_sf"/>
</dbReference>
<dbReference type="Proteomes" id="UP000664417">
    <property type="component" value="Unassembled WGS sequence"/>
</dbReference>
<dbReference type="InterPro" id="IPR040079">
    <property type="entry name" value="Glutathione_S-Trfase"/>
</dbReference>
<dbReference type="InterPro" id="IPR033468">
    <property type="entry name" value="Metaxin_GST"/>
</dbReference>
<evidence type="ECO:0000259" key="1">
    <source>
        <dbReference type="Pfam" id="PF17171"/>
    </source>
</evidence>
<dbReference type="Gene3D" id="3.40.30.10">
    <property type="entry name" value="Glutaredoxin"/>
    <property type="match status" value="1"/>
</dbReference>
<feature type="domain" description="Thioredoxin-like fold" evidence="2">
    <location>
        <begin position="18"/>
        <end position="115"/>
    </location>
</feature>
<dbReference type="SFLD" id="SFLDG01180">
    <property type="entry name" value="SUF1"/>
    <property type="match status" value="1"/>
</dbReference>
<dbReference type="SUPFAM" id="SSF47616">
    <property type="entry name" value="GST C-terminal domain-like"/>
    <property type="match status" value="1"/>
</dbReference>
<evidence type="ECO:0000313" key="3">
    <source>
        <dbReference type="EMBL" id="MBO1318728.1"/>
    </source>
</evidence>
<dbReference type="EMBL" id="JAFREP010000007">
    <property type="protein sequence ID" value="MBO1318728.1"/>
    <property type="molecule type" value="Genomic_DNA"/>
</dbReference>
<dbReference type="AlphaFoldDB" id="A0A8J7QI86"/>
<dbReference type="PANTHER" id="PTHR12289:SF41">
    <property type="entry name" value="FAILED AXON CONNECTIONS-RELATED"/>
    <property type="match status" value="1"/>
</dbReference>
<accession>A0A8J7QI86</accession>
<dbReference type="PANTHER" id="PTHR12289">
    <property type="entry name" value="METAXIN RELATED"/>
    <property type="match status" value="1"/>
</dbReference>
<dbReference type="Pfam" id="PF17171">
    <property type="entry name" value="GST_C_6"/>
    <property type="match status" value="1"/>
</dbReference>
<dbReference type="GO" id="GO:0005737">
    <property type="term" value="C:cytoplasm"/>
    <property type="evidence" value="ECO:0007669"/>
    <property type="project" value="TreeGrafter"/>
</dbReference>
<dbReference type="InterPro" id="IPR050931">
    <property type="entry name" value="Mito_Protein_Transport_Metaxin"/>
</dbReference>
<feature type="domain" description="Metaxin glutathione S-transferase" evidence="1">
    <location>
        <begin position="166"/>
        <end position="226"/>
    </location>
</feature>
<dbReference type="RefSeq" id="WP_207858401.1">
    <property type="nucleotide sequence ID" value="NZ_JAFREP010000007.1"/>
</dbReference>
<comment type="caution">
    <text evidence="3">The sequence shown here is derived from an EMBL/GenBank/DDBJ whole genome shotgun (WGS) entry which is preliminary data.</text>
</comment>
<organism evidence="3 4">
    <name type="scientific">Acanthopleuribacter pedis</name>
    <dbReference type="NCBI Taxonomy" id="442870"/>
    <lineage>
        <taxon>Bacteria</taxon>
        <taxon>Pseudomonadati</taxon>
        <taxon>Acidobacteriota</taxon>
        <taxon>Holophagae</taxon>
        <taxon>Acanthopleuribacterales</taxon>
        <taxon>Acanthopleuribacteraceae</taxon>
        <taxon>Acanthopleuribacter</taxon>
    </lineage>
</organism>
<dbReference type="Pfam" id="PF17172">
    <property type="entry name" value="GST_N_4"/>
    <property type="match status" value="1"/>
</dbReference>
<sequence length="238" mass="27242">MVTLYQFLGGHGVSSYSPFCLKLETFLRMAEVPYEIKYTLNVKKSPTQKMPYIMHSQTLLSDSGLIVAYIKKTFDVDPDQGLSAKQRAEALAWSRLIEEHLYWVLLYSRWLDRRNDAVMKAVYFPDFPKLLKTPILAVLRPRIRRDLAGQGLGRHREADMYAMGCRDLSALSDFLGDKPYFFGDQVTALDATAHAFLANLLYVPFQSPLNVHLQGLDNLVAYSDRMQQRYYGEGRAAE</sequence>
<gene>
    <name evidence="3" type="ORF">J3U88_09670</name>
</gene>
<protein>
    <submittedName>
        <fullName evidence="3">Glutathione S-transferase family protein</fullName>
    </submittedName>
</protein>
<dbReference type="InterPro" id="IPR036282">
    <property type="entry name" value="Glutathione-S-Trfase_C_sf"/>
</dbReference>
<proteinExistence type="predicted"/>